<name>A0A9Q1FHP4_SYNKA</name>
<feature type="transmembrane region" description="Helical" evidence="9">
    <location>
        <begin position="457"/>
        <end position="481"/>
    </location>
</feature>
<evidence type="ECO:0008006" key="13">
    <source>
        <dbReference type="Google" id="ProtNLM"/>
    </source>
</evidence>
<evidence type="ECO:0000256" key="8">
    <source>
        <dbReference type="SAM" id="MobiDB-lite"/>
    </source>
</evidence>
<keyword evidence="3 10" id="KW-0732">Signal</keyword>
<gene>
    <name evidence="11" type="ORF">SKAU_G00156060</name>
</gene>
<evidence type="ECO:0000256" key="3">
    <source>
        <dbReference type="ARBA" id="ARBA00022729"/>
    </source>
</evidence>
<dbReference type="InterPro" id="IPR042397">
    <property type="entry name" value="PODXL2"/>
</dbReference>
<dbReference type="PANTHER" id="PTHR15594:SF1">
    <property type="entry name" value="PODOCALYXIN-LIKE PROTEIN 2"/>
    <property type="match status" value="1"/>
</dbReference>
<dbReference type="GO" id="GO:0050901">
    <property type="term" value="P:leukocyte tethering or rolling"/>
    <property type="evidence" value="ECO:0007669"/>
    <property type="project" value="TreeGrafter"/>
</dbReference>
<keyword evidence="7" id="KW-0325">Glycoprotein</keyword>
<dbReference type="EMBL" id="JAINUF010000005">
    <property type="protein sequence ID" value="KAJ8359081.1"/>
    <property type="molecule type" value="Genomic_DNA"/>
</dbReference>
<sequence length="563" mass="59942">MPLSRRLCNIIVGATLLLLGSCEISGPDSVLLSASLDPSLASQSQALAGRGEIISLDPEGPVAPGFLGGSQESGFSSEEAEDPKAPQSQYFWDEGGELNDTNLDPDPTEGDSPGAFQPPSLPPSFPGEMPGDLNSSTSLVPLGESLEPDLWEIQGETSGGPAEPAYDPPATDTAPLTHAPTTDSDMAVGPVHQWDGGDAQGTAPPLEEGLAEGEEPGVTHAEVSAQLTTVVGVAEYSHTDEMEGVDLPSVLTAVQRGVAQSGWVHHTPLTTVPSSSPSSTSFPHTVALTDTPWNKAAPTLPPRGPEPDLSHGGTGFNSETDFLDKHPLHDSLQVVCVDWIELTGKGYVILNMSENFDCDEFRVESGDQLLEMLETAFSRKMNSPQGSWLISLSKPTRQDHQLLMTLASEQGVIATKDVLSMLGEIRRGLHDIGIQNFTSVSSCQSRPSQTRSDYGKLFVVLVIIGSVCVVIIASGLIYICWQRRLPKMKNMSRGEELHFVENGCHDNPTLDVTSDNQSEMLEKKNNVNVNGVVAGGGGGSGWQVLVNKPGKEEAENQEEDTHL</sequence>
<feature type="region of interest" description="Disordered" evidence="8">
    <location>
        <begin position="293"/>
        <end position="318"/>
    </location>
</feature>
<proteinExistence type="predicted"/>
<dbReference type="InterPro" id="IPR013836">
    <property type="entry name" value="CD34/Podocalyxin"/>
</dbReference>
<evidence type="ECO:0000256" key="1">
    <source>
        <dbReference type="ARBA" id="ARBA00004479"/>
    </source>
</evidence>
<evidence type="ECO:0000256" key="6">
    <source>
        <dbReference type="ARBA" id="ARBA00023136"/>
    </source>
</evidence>
<keyword evidence="4" id="KW-0130">Cell adhesion</keyword>
<organism evidence="11 12">
    <name type="scientific">Synaphobranchus kaupii</name>
    <name type="common">Kaup's arrowtooth eel</name>
    <dbReference type="NCBI Taxonomy" id="118154"/>
    <lineage>
        <taxon>Eukaryota</taxon>
        <taxon>Metazoa</taxon>
        <taxon>Chordata</taxon>
        <taxon>Craniata</taxon>
        <taxon>Vertebrata</taxon>
        <taxon>Euteleostomi</taxon>
        <taxon>Actinopterygii</taxon>
        <taxon>Neopterygii</taxon>
        <taxon>Teleostei</taxon>
        <taxon>Anguilliformes</taxon>
        <taxon>Synaphobranchidae</taxon>
        <taxon>Synaphobranchus</taxon>
    </lineage>
</organism>
<feature type="compositionally biased region" description="Low complexity" evidence="8">
    <location>
        <begin position="161"/>
        <end position="183"/>
    </location>
</feature>
<evidence type="ECO:0000256" key="5">
    <source>
        <dbReference type="ARBA" id="ARBA00022989"/>
    </source>
</evidence>
<comment type="caution">
    <text evidence="11">The sequence shown here is derived from an EMBL/GenBank/DDBJ whole genome shotgun (WGS) entry which is preliminary data.</text>
</comment>
<keyword evidence="6 9" id="KW-0472">Membrane</keyword>
<evidence type="ECO:0000256" key="9">
    <source>
        <dbReference type="SAM" id="Phobius"/>
    </source>
</evidence>
<protein>
    <recommendedName>
        <fullName evidence="13">Podocalyxin-like protein 2</fullName>
    </recommendedName>
</protein>
<evidence type="ECO:0000256" key="10">
    <source>
        <dbReference type="SAM" id="SignalP"/>
    </source>
</evidence>
<dbReference type="Proteomes" id="UP001152622">
    <property type="component" value="Chromosome 5"/>
</dbReference>
<dbReference type="OrthoDB" id="6352820at2759"/>
<accession>A0A9Q1FHP4</accession>
<comment type="subcellular location">
    <subcellularLocation>
        <location evidence="1">Membrane</location>
        <topology evidence="1">Single-pass type I membrane protein</topology>
    </subcellularLocation>
</comment>
<feature type="region of interest" description="Disordered" evidence="8">
    <location>
        <begin position="153"/>
        <end position="218"/>
    </location>
</feature>
<feature type="chain" id="PRO_5040327670" description="Podocalyxin-like protein 2" evidence="10">
    <location>
        <begin position="23"/>
        <end position="563"/>
    </location>
</feature>
<dbReference type="GO" id="GO:0005886">
    <property type="term" value="C:plasma membrane"/>
    <property type="evidence" value="ECO:0007669"/>
    <property type="project" value="UniProtKB-ARBA"/>
</dbReference>
<dbReference type="Pfam" id="PF06365">
    <property type="entry name" value="CD34_antigen"/>
    <property type="match status" value="1"/>
</dbReference>
<feature type="region of interest" description="Disordered" evidence="8">
    <location>
        <begin position="55"/>
        <end position="141"/>
    </location>
</feature>
<dbReference type="AlphaFoldDB" id="A0A9Q1FHP4"/>
<reference evidence="11" key="1">
    <citation type="journal article" date="2023" name="Science">
        <title>Genome structures resolve the early diversification of teleost fishes.</title>
        <authorList>
            <person name="Parey E."/>
            <person name="Louis A."/>
            <person name="Montfort J."/>
            <person name="Bouchez O."/>
            <person name="Roques C."/>
            <person name="Iampietro C."/>
            <person name="Lluch J."/>
            <person name="Castinel A."/>
            <person name="Donnadieu C."/>
            <person name="Desvignes T."/>
            <person name="Floi Bucao C."/>
            <person name="Jouanno E."/>
            <person name="Wen M."/>
            <person name="Mejri S."/>
            <person name="Dirks R."/>
            <person name="Jansen H."/>
            <person name="Henkel C."/>
            <person name="Chen W.J."/>
            <person name="Zahm M."/>
            <person name="Cabau C."/>
            <person name="Klopp C."/>
            <person name="Thompson A.W."/>
            <person name="Robinson-Rechavi M."/>
            <person name="Braasch I."/>
            <person name="Lecointre G."/>
            <person name="Bobe J."/>
            <person name="Postlethwait J.H."/>
            <person name="Berthelot C."/>
            <person name="Roest Crollius H."/>
            <person name="Guiguen Y."/>
        </authorList>
    </citation>
    <scope>NUCLEOTIDE SEQUENCE</scope>
    <source>
        <strain evidence="11">WJC10195</strain>
    </source>
</reference>
<keyword evidence="12" id="KW-1185">Reference proteome</keyword>
<evidence type="ECO:0000313" key="11">
    <source>
        <dbReference type="EMBL" id="KAJ8359081.1"/>
    </source>
</evidence>
<dbReference type="PANTHER" id="PTHR15594">
    <property type="entry name" value="PODOCALYXIN-LIKE PROTEIN 2"/>
    <property type="match status" value="1"/>
</dbReference>
<keyword evidence="2 9" id="KW-0812">Transmembrane</keyword>
<dbReference type="PROSITE" id="PS51257">
    <property type="entry name" value="PROKAR_LIPOPROTEIN"/>
    <property type="match status" value="1"/>
</dbReference>
<evidence type="ECO:0000256" key="2">
    <source>
        <dbReference type="ARBA" id="ARBA00022692"/>
    </source>
</evidence>
<feature type="signal peptide" evidence="10">
    <location>
        <begin position="1"/>
        <end position="22"/>
    </location>
</feature>
<evidence type="ECO:0000313" key="12">
    <source>
        <dbReference type="Proteomes" id="UP001152622"/>
    </source>
</evidence>
<evidence type="ECO:0000256" key="7">
    <source>
        <dbReference type="ARBA" id="ARBA00023180"/>
    </source>
</evidence>
<keyword evidence="5 9" id="KW-1133">Transmembrane helix</keyword>
<evidence type="ECO:0000256" key="4">
    <source>
        <dbReference type="ARBA" id="ARBA00022889"/>
    </source>
</evidence>